<evidence type="ECO:0000256" key="7">
    <source>
        <dbReference type="SAM" id="MobiDB-lite"/>
    </source>
</evidence>
<gene>
    <name evidence="9" type="ORF">CTAYLR_001357</name>
</gene>
<evidence type="ECO:0000313" key="9">
    <source>
        <dbReference type="EMBL" id="KAJ8598546.1"/>
    </source>
</evidence>
<dbReference type="EMBL" id="JAQMWT010000671">
    <property type="protein sequence ID" value="KAJ8598546.1"/>
    <property type="molecule type" value="Genomic_DNA"/>
</dbReference>
<dbReference type="InterPro" id="IPR013507">
    <property type="entry name" value="DNA_mismatch_S5_2-like"/>
</dbReference>
<evidence type="ECO:0000256" key="1">
    <source>
        <dbReference type="ARBA" id="ARBA00004123"/>
    </source>
</evidence>
<dbReference type="GO" id="GO:0030983">
    <property type="term" value="F:mismatched DNA binding"/>
    <property type="evidence" value="ECO:0007669"/>
    <property type="project" value="InterPro"/>
</dbReference>
<dbReference type="Pfam" id="PF01119">
    <property type="entry name" value="DNA_mis_repair"/>
    <property type="match status" value="1"/>
</dbReference>
<dbReference type="SUPFAM" id="SSF54211">
    <property type="entry name" value="Ribosomal protein S5 domain 2-like"/>
    <property type="match status" value="1"/>
</dbReference>
<reference evidence="9" key="1">
    <citation type="submission" date="2023-01" db="EMBL/GenBank/DDBJ databases">
        <title>Metagenome sequencing of chrysophaentin producing Chrysophaeum taylorii.</title>
        <authorList>
            <person name="Davison J."/>
            <person name="Bewley C."/>
        </authorList>
    </citation>
    <scope>NUCLEOTIDE SEQUENCE</scope>
    <source>
        <strain evidence="9">NIES-1699</strain>
    </source>
</reference>
<dbReference type="GO" id="GO:0016887">
    <property type="term" value="F:ATP hydrolysis activity"/>
    <property type="evidence" value="ECO:0007669"/>
    <property type="project" value="InterPro"/>
</dbReference>
<sequence length="600" mass="67406">MIVRLEEEVVNRIAAGEVVQRPANALKEMLENAIDAGASQIRISAEDGGLKMLRICDNGCGIGEEDLPLLCERFATSKLRKYEDLREIGTFGFRGEALASISHVARLTVVSRRAVDGYARRATYKDGKMVTCSPCAGEPGTTLTVEDLFYNTKTRRRAFLRGSQTEQYGLLLKVASAYAVHYPAVGFVCGKRGATEDLNTMKTSSTEETLRALKKTKKNLVQIGPTTERDDDDLDEDRFECELGGYVGGAEDGWFLLFVNDRLVDNAAIKRAVDEFFPRKTCYLRIEVPKRHVDVNVHPTKKEVQLLHESRVLALLRRELHKLQEERPMSEEEGVSEKRRRRPGDLEDSSRRDDKMVRTDARDQKIDIFLPGAFAGVKDTLRIDETLCGYDSVRELLAEIEAEDEGLARSLRRSVLVGADDDDWLLFQTNLDLVALDALRFAEELFYQLALRRFGRTPALELEDPVSVADCAASLGRDPETAREVLAANAPMLEDYFNIRIENHFLTQLPELLPNHEPAARAIPRLVADLATSVDYVREKPCFRAIARLLGACYATGGDRAHVIFPALKSPHLFHPPAALLPYFQTLTSLARLYKIFERC</sequence>
<dbReference type="GO" id="GO:0005524">
    <property type="term" value="F:ATP binding"/>
    <property type="evidence" value="ECO:0007669"/>
    <property type="project" value="InterPro"/>
</dbReference>
<evidence type="ECO:0000256" key="3">
    <source>
        <dbReference type="ARBA" id="ARBA00006082"/>
    </source>
</evidence>
<dbReference type="FunFam" id="3.30.565.10:FF:000003">
    <property type="entry name" value="DNA mismatch repair endonuclease MutL"/>
    <property type="match status" value="1"/>
</dbReference>
<keyword evidence="5" id="KW-0234">DNA repair</keyword>
<feature type="region of interest" description="Disordered" evidence="7">
    <location>
        <begin position="326"/>
        <end position="358"/>
    </location>
</feature>
<dbReference type="Proteomes" id="UP001230188">
    <property type="component" value="Unassembled WGS sequence"/>
</dbReference>
<comment type="caution">
    <text evidence="9">The sequence shown here is derived from an EMBL/GenBank/DDBJ whole genome shotgun (WGS) entry which is preliminary data.</text>
</comment>
<dbReference type="GO" id="GO:0006298">
    <property type="term" value="P:mismatch repair"/>
    <property type="evidence" value="ECO:0007669"/>
    <property type="project" value="InterPro"/>
</dbReference>
<feature type="compositionally biased region" description="Basic and acidic residues" evidence="7">
    <location>
        <begin position="343"/>
        <end position="358"/>
    </location>
</feature>
<comment type="similarity">
    <text evidence="3">Belongs to the DNA mismatch repair MutL/HexB family.</text>
</comment>
<dbReference type="NCBIfam" id="TIGR00585">
    <property type="entry name" value="mutl"/>
    <property type="match status" value="1"/>
</dbReference>
<dbReference type="Pfam" id="PF16413">
    <property type="entry name" value="Mlh1_C"/>
    <property type="match status" value="1"/>
</dbReference>
<evidence type="ECO:0000313" key="10">
    <source>
        <dbReference type="Proteomes" id="UP001230188"/>
    </source>
</evidence>
<keyword evidence="4" id="KW-0227">DNA damage</keyword>
<dbReference type="InterPro" id="IPR020568">
    <property type="entry name" value="Ribosomal_Su5_D2-typ_SF"/>
</dbReference>
<dbReference type="InterPro" id="IPR002099">
    <property type="entry name" value="MutL/Mlh/PMS"/>
</dbReference>
<dbReference type="InterPro" id="IPR038973">
    <property type="entry name" value="MutL/Mlh/Pms-like"/>
</dbReference>
<keyword evidence="6" id="KW-0539">Nucleus</keyword>
<dbReference type="PANTHER" id="PTHR10073">
    <property type="entry name" value="DNA MISMATCH REPAIR PROTEIN MLH, PMS, MUTL"/>
    <property type="match status" value="1"/>
</dbReference>
<feature type="domain" description="DNA mismatch repair protein S5" evidence="8">
    <location>
        <begin position="220"/>
        <end position="321"/>
    </location>
</feature>
<dbReference type="AlphaFoldDB" id="A0AAD7XHH1"/>
<dbReference type="InterPro" id="IPR014721">
    <property type="entry name" value="Ribsml_uS5_D2-typ_fold_subgr"/>
</dbReference>
<evidence type="ECO:0000259" key="8">
    <source>
        <dbReference type="SMART" id="SM01340"/>
    </source>
</evidence>
<evidence type="ECO:0000256" key="5">
    <source>
        <dbReference type="ARBA" id="ARBA00023204"/>
    </source>
</evidence>
<evidence type="ECO:0000256" key="4">
    <source>
        <dbReference type="ARBA" id="ARBA00022763"/>
    </source>
</evidence>
<dbReference type="GO" id="GO:0032389">
    <property type="term" value="C:MutLalpha complex"/>
    <property type="evidence" value="ECO:0007669"/>
    <property type="project" value="TreeGrafter"/>
</dbReference>
<dbReference type="InterPro" id="IPR032189">
    <property type="entry name" value="Mlh1_C"/>
</dbReference>
<dbReference type="PROSITE" id="PS00058">
    <property type="entry name" value="DNA_MISMATCH_REPAIR_1"/>
    <property type="match status" value="1"/>
</dbReference>
<evidence type="ECO:0000256" key="2">
    <source>
        <dbReference type="ARBA" id="ARBA00004474"/>
    </source>
</evidence>
<accession>A0AAD7XHH1</accession>
<dbReference type="SUPFAM" id="SSF55874">
    <property type="entry name" value="ATPase domain of HSP90 chaperone/DNA topoisomerase II/histidine kinase"/>
    <property type="match status" value="1"/>
</dbReference>
<keyword evidence="10" id="KW-1185">Reference proteome</keyword>
<dbReference type="GO" id="GO:0140664">
    <property type="term" value="F:ATP-dependent DNA damage sensor activity"/>
    <property type="evidence" value="ECO:0007669"/>
    <property type="project" value="InterPro"/>
</dbReference>
<organism evidence="9 10">
    <name type="scientific">Chrysophaeum taylorii</name>
    <dbReference type="NCBI Taxonomy" id="2483200"/>
    <lineage>
        <taxon>Eukaryota</taxon>
        <taxon>Sar</taxon>
        <taxon>Stramenopiles</taxon>
        <taxon>Ochrophyta</taxon>
        <taxon>Pelagophyceae</taxon>
        <taxon>Pelagomonadales</taxon>
        <taxon>Pelagomonadaceae</taxon>
        <taxon>Chrysophaeum</taxon>
    </lineage>
</organism>
<dbReference type="CDD" id="cd16926">
    <property type="entry name" value="HATPase_MutL-MLH-PMS-like"/>
    <property type="match status" value="1"/>
</dbReference>
<dbReference type="InterPro" id="IPR036890">
    <property type="entry name" value="HATPase_C_sf"/>
</dbReference>
<proteinExistence type="inferred from homology"/>
<dbReference type="Gene3D" id="3.30.230.10">
    <property type="match status" value="1"/>
</dbReference>
<comment type="subcellular location">
    <subcellularLocation>
        <location evidence="1">Nucleus</location>
    </subcellularLocation>
    <subcellularLocation>
        <location evidence="2">Plastid</location>
    </subcellularLocation>
</comment>
<protein>
    <recommendedName>
        <fullName evidence="8">DNA mismatch repair protein S5 domain-containing protein</fullName>
    </recommendedName>
</protein>
<evidence type="ECO:0000256" key="6">
    <source>
        <dbReference type="ARBA" id="ARBA00023242"/>
    </source>
</evidence>
<dbReference type="SMART" id="SM01340">
    <property type="entry name" value="DNA_mis_repair"/>
    <property type="match status" value="1"/>
</dbReference>
<dbReference type="GO" id="GO:0009536">
    <property type="term" value="C:plastid"/>
    <property type="evidence" value="ECO:0007669"/>
    <property type="project" value="UniProtKB-SubCell"/>
</dbReference>
<dbReference type="Gene3D" id="3.30.565.10">
    <property type="entry name" value="Histidine kinase-like ATPase, C-terminal domain"/>
    <property type="match status" value="1"/>
</dbReference>
<name>A0AAD7XHH1_9STRA</name>
<dbReference type="InterPro" id="IPR014762">
    <property type="entry name" value="DNA_mismatch_repair_CS"/>
</dbReference>
<dbReference type="PANTHER" id="PTHR10073:SF12">
    <property type="entry name" value="DNA MISMATCH REPAIR PROTEIN MLH1"/>
    <property type="match status" value="1"/>
</dbReference>
<dbReference type="Pfam" id="PF13589">
    <property type="entry name" value="HATPase_c_3"/>
    <property type="match status" value="1"/>
</dbReference>